<accession>T1KNP7</accession>
<name>T1KNP7_TETUR</name>
<dbReference type="HOGENOM" id="CLU_3399878_0_0_1"/>
<proteinExistence type="predicted"/>
<keyword evidence="3" id="KW-1185">Reference proteome</keyword>
<feature type="region of interest" description="Disordered" evidence="1">
    <location>
        <begin position="1"/>
        <end position="31"/>
    </location>
</feature>
<sequence length="31" mass="3624">MDQNVERRGKKETELSGPLHHHHPVSSRYVV</sequence>
<organism evidence="2 3">
    <name type="scientific">Tetranychus urticae</name>
    <name type="common">Two-spotted spider mite</name>
    <dbReference type="NCBI Taxonomy" id="32264"/>
    <lineage>
        <taxon>Eukaryota</taxon>
        <taxon>Metazoa</taxon>
        <taxon>Ecdysozoa</taxon>
        <taxon>Arthropoda</taxon>
        <taxon>Chelicerata</taxon>
        <taxon>Arachnida</taxon>
        <taxon>Acari</taxon>
        <taxon>Acariformes</taxon>
        <taxon>Trombidiformes</taxon>
        <taxon>Prostigmata</taxon>
        <taxon>Eleutherengona</taxon>
        <taxon>Raphignathae</taxon>
        <taxon>Tetranychoidea</taxon>
        <taxon>Tetranychidae</taxon>
        <taxon>Tetranychus</taxon>
    </lineage>
</organism>
<evidence type="ECO:0000313" key="2">
    <source>
        <dbReference type="EnsemblMetazoa" id="tetur16g01740.1"/>
    </source>
</evidence>
<reference evidence="3" key="1">
    <citation type="submission" date="2011-08" db="EMBL/GenBank/DDBJ databases">
        <authorList>
            <person name="Rombauts S."/>
        </authorList>
    </citation>
    <scope>NUCLEOTIDE SEQUENCE</scope>
    <source>
        <strain evidence="3">London</strain>
    </source>
</reference>
<feature type="compositionally biased region" description="Basic and acidic residues" evidence="1">
    <location>
        <begin position="1"/>
        <end position="14"/>
    </location>
</feature>
<dbReference type="EMBL" id="CAEY01000277">
    <property type="status" value="NOT_ANNOTATED_CDS"/>
    <property type="molecule type" value="Genomic_DNA"/>
</dbReference>
<reference evidence="2" key="2">
    <citation type="submission" date="2015-06" db="UniProtKB">
        <authorList>
            <consortium name="EnsemblMetazoa"/>
        </authorList>
    </citation>
    <scope>IDENTIFICATION</scope>
</reference>
<evidence type="ECO:0000256" key="1">
    <source>
        <dbReference type="SAM" id="MobiDB-lite"/>
    </source>
</evidence>
<dbReference type="AlphaFoldDB" id="T1KNP7"/>
<dbReference type="EnsemblMetazoa" id="tetur16g01740.1">
    <property type="protein sequence ID" value="tetur16g01740.1"/>
    <property type="gene ID" value="tetur16g01740"/>
</dbReference>
<dbReference type="Proteomes" id="UP000015104">
    <property type="component" value="Unassembled WGS sequence"/>
</dbReference>
<protein>
    <submittedName>
        <fullName evidence="2">Uncharacterized protein</fullName>
    </submittedName>
</protein>
<evidence type="ECO:0000313" key="3">
    <source>
        <dbReference type="Proteomes" id="UP000015104"/>
    </source>
</evidence>